<keyword evidence="2" id="KW-1185">Reference proteome</keyword>
<protein>
    <submittedName>
        <fullName evidence="1">Uncharacterized protein</fullName>
    </submittedName>
</protein>
<gene>
    <name evidence="1" type="ORF">VNO77_02173</name>
</gene>
<dbReference type="Proteomes" id="UP001367508">
    <property type="component" value="Unassembled WGS sequence"/>
</dbReference>
<name>A0AAN9MUJ0_CANGL</name>
<evidence type="ECO:0000313" key="1">
    <source>
        <dbReference type="EMBL" id="KAK7360191.1"/>
    </source>
</evidence>
<accession>A0AAN9MUJ0</accession>
<dbReference type="AlphaFoldDB" id="A0AAN9MUJ0"/>
<comment type="caution">
    <text evidence="1">The sequence shown here is derived from an EMBL/GenBank/DDBJ whole genome shotgun (WGS) entry which is preliminary data.</text>
</comment>
<sequence length="145" mass="16292">MLIQLELDHNYNNPLHHKPDSHLLHLSINLSRAFNSITLSFHLSTTQVNNSLKFQGYLVGVRLENPVAESLGNDMEPSLWSSCQVFKVTPRLSETADCHLSKHRCRNSSHTQTTKPSFPGVWDPHATLLSSSDLAINLFQFVSVS</sequence>
<organism evidence="1 2">
    <name type="scientific">Canavalia gladiata</name>
    <name type="common">Sword bean</name>
    <name type="synonym">Dolichos gladiatus</name>
    <dbReference type="NCBI Taxonomy" id="3824"/>
    <lineage>
        <taxon>Eukaryota</taxon>
        <taxon>Viridiplantae</taxon>
        <taxon>Streptophyta</taxon>
        <taxon>Embryophyta</taxon>
        <taxon>Tracheophyta</taxon>
        <taxon>Spermatophyta</taxon>
        <taxon>Magnoliopsida</taxon>
        <taxon>eudicotyledons</taxon>
        <taxon>Gunneridae</taxon>
        <taxon>Pentapetalae</taxon>
        <taxon>rosids</taxon>
        <taxon>fabids</taxon>
        <taxon>Fabales</taxon>
        <taxon>Fabaceae</taxon>
        <taxon>Papilionoideae</taxon>
        <taxon>50 kb inversion clade</taxon>
        <taxon>NPAAA clade</taxon>
        <taxon>indigoferoid/millettioid clade</taxon>
        <taxon>Phaseoleae</taxon>
        <taxon>Canavalia</taxon>
    </lineage>
</organism>
<proteinExistence type="predicted"/>
<reference evidence="1 2" key="1">
    <citation type="submission" date="2024-01" db="EMBL/GenBank/DDBJ databases">
        <title>The genomes of 5 underutilized Papilionoideae crops provide insights into root nodulation and disease resistanc.</title>
        <authorList>
            <person name="Jiang F."/>
        </authorList>
    </citation>
    <scope>NUCLEOTIDE SEQUENCE [LARGE SCALE GENOMIC DNA]</scope>
    <source>
        <strain evidence="1">LVBAO_FW01</strain>
        <tissue evidence="1">Leaves</tissue>
    </source>
</reference>
<dbReference type="EMBL" id="JAYMYQ010000001">
    <property type="protein sequence ID" value="KAK7360191.1"/>
    <property type="molecule type" value="Genomic_DNA"/>
</dbReference>
<evidence type="ECO:0000313" key="2">
    <source>
        <dbReference type="Proteomes" id="UP001367508"/>
    </source>
</evidence>